<comment type="caution">
    <text evidence="3">The sequence shown here is derived from an EMBL/GenBank/DDBJ whole genome shotgun (WGS) entry which is preliminary data.</text>
</comment>
<evidence type="ECO:0000256" key="1">
    <source>
        <dbReference type="SAM" id="MobiDB-lite"/>
    </source>
</evidence>
<feature type="compositionally biased region" description="Low complexity" evidence="1">
    <location>
        <begin position="70"/>
        <end position="81"/>
    </location>
</feature>
<protein>
    <submittedName>
        <fullName evidence="3">Uncharacterized protein</fullName>
    </submittedName>
</protein>
<feature type="compositionally biased region" description="Polar residues" evidence="1">
    <location>
        <begin position="115"/>
        <end position="127"/>
    </location>
</feature>
<feature type="region of interest" description="Disordered" evidence="1">
    <location>
        <begin position="22"/>
        <end position="147"/>
    </location>
</feature>
<keyword evidence="4" id="KW-1185">Reference proteome</keyword>
<reference evidence="3" key="1">
    <citation type="submission" date="2020-09" db="EMBL/GenBank/DDBJ databases">
        <authorList>
            <person name="Kim M.K."/>
        </authorList>
    </citation>
    <scope>NUCLEOTIDE SEQUENCE</scope>
    <source>
        <strain evidence="3">BT702</strain>
    </source>
</reference>
<evidence type="ECO:0000313" key="4">
    <source>
        <dbReference type="Proteomes" id="UP000598820"/>
    </source>
</evidence>
<dbReference type="Proteomes" id="UP000598820">
    <property type="component" value="Unassembled WGS sequence"/>
</dbReference>
<dbReference type="EMBL" id="JACWZY010000010">
    <property type="protein sequence ID" value="MBD2701831.1"/>
    <property type="molecule type" value="Genomic_DNA"/>
</dbReference>
<evidence type="ECO:0000256" key="2">
    <source>
        <dbReference type="SAM" id="SignalP"/>
    </source>
</evidence>
<feature type="compositionally biased region" description="Polar residues" evidence="1">
    <location>
        <begin position="22"/>
        <end position="40"/>
    </location>
</feature>
<gene>
    <name evidence="3" type="ORF">IC229_14360</name>
</gene>
<feature type="signal peptide" evidence="2">
    <location>
        <begin position="1"/>
        <end position="23"/>
    </location>
</feature>
<dbReference type="AlphaFoldDB" id="A0A927AR74"/>
<proteinExistence type="predicted"/>
<feature type="compositionally biased region" description="Low complexity" evidence="1">
    <location>
        <begin position="97"/>
        <end position="114"/>
    </location>
</feature>
<keyword evidence="2" id="KW-0732">Signal</keyword>
<name>A0A927AR74_9BACT</name>
<evidence type="ECO:0000313" key="3">
    <source>
        <dbReference type="EMBL" id="MBD2701831.1"/>
    </source>
</evidence>
<sequence length="147" mass="15669">MKIKETLGLFVVGVALGITSSWAQSTPSTPTGVATSTTYPQGAVAPDSMSEKVSRSQKKAMRENRRMMKQNARQNRTNTNTSVQDAEYKQSSASDGTSINNSNTTNYNSNNVTNAPTGAGSNPNTQRTMSNTTDSTKKNSSSTPPKP</sequence>
<feature type="compositionally biased region" description="Basic and acidic residues" evidence="1">
    <location>
        <begin position="49"/>
        <end position="66"/>
    </location>
</feature>
<accession>A0A927AR74</accession>
<organism evidence="3 4">
    <name type="scientific">Spirosoma profusum</name>
    <dbReference type="NCBI Taxonomy" id="2771354"/>
    <lineage>
        <taxon>Bacteria</taxon>
        <taxon>Pseudomonadati</taxon>
        <taxon>Bacteroidota</taxon>
        <taxon>Cytophagia</taxon>
        <taxon>Cytophagales</taxon>
        <taxon>Cytophagaceae</taxon>
        <taxon>Spirosoma</taxon>
    </lineage>
</organism>
<feature type="compositionally biased region" description="Low complexity" evidence="1">
    <location>
        <begin position="128"/>
        <end position="147"/>
    </location>
</feature>
<dbReference type="RefSeq" id="WP_190887681.1">
    <property type="nucleotide sequence ID" value="NZ_JACWZY010000010.1"/>
</dbReference>
<feature type="chain" id="PRO_5037945383" evidence="2">
    <location>
        <begin position="24"/>
        <end position="147"/>
    </location>
</feature>